<gene>
    <name evidence="1" type="ORF">MYCIT1_LOCUS27581</name>
    <name evidence="2" type="ORF">MYCIT1_LOCUS28145</name>
</gene>
<evidence type="ECO:0000313" key="3">
    <source>
        <dbReference type="Proteomes" id="UP001295794"/>
    </source>
</evidence>
<proteinExistence type="predicted"/>
<sequence>MTNRRTIAKLHERDGVHGTQPLGSIHACTTQMALVNLTRSFLGGLQPRSCTCLNAIITLR</sequence>
<protein>
    <submittedName>
        <fullName evidence="1">Uncharacterized protein</fullName>
    </submittedName>
</protein>
<dbReference type="EMBL" id="CAVNYO010000421">
    <property type="protein sequence ID" value="CAK5278292.1"/>
    <property type="molecule type" value="Genomic_DNA"/>
</dbReference>
<dbReference type="EMBL" id="CAVNYO010000424">
    <property type="protein sequence ID" value="CAK5278659.1"/>
    <property type="molecule type" value="Genomic_DNA"/>
</dbReference>
<keyword evidence="3" id="KW-1185">Reference proteome</keyword>
<accession>A0AAD2K4L5</accession>
<organism evidence="1 3">
    <name type="scientific">Mycena citricolor</name>
    <dbReference type="NCBI Taxonomy" id="2018698"/>
    <lineage>
        <taxon>Eukaryota</taxon>
        <taxon>Fungi</taxon>
        <taxon>Dikarya</taxon>
        <taxon>Basidiomycota</taxon>
        <taxon>Agaricomycotina</taxon>
        <taxon>Agaricomycetes</taxon>
        <taxon>Agaricomycetidae</taxon>
        <taxon>Agaricales</taxon>
        <taxon>Marasmiineae</taxon>
        <taxon>Mycenaceae</taxon>
        <taxon>Mycena</taxon>
    </lineage>
</organism>
<comment type="caution">
    <text evidence="1">The sequence shown here is derived from an EMBL/GenBank/DDBJ whole genome shotgun (WGS) entry which is preliminary data.</text>
</comment>
<reference evidence="1" key="1">
    <citation type="submission" date="2023-11" db="EMBL/GenBank/DDBJ databases">
        <authorList>
            <person name="De Vega J J."/>
            <person name="De Vega J J."/>
        </authorList>
    </citation>
    <scope>NUCLEOTIDE SEQUENCE</scope>
</reference>
<dbReference type="AlphaFoldDB" id="A0AAD2K4L5"/>
<name>A0AAD2K4L5_9AGAR</name>
<evidence type="ECO:0000313" key="1">
    <source>
        <dbReference type="EMBL" id="CAK5278292.1"/>
    </source>
</evidence>
<evidence type="ECO:0000313" key="2">
    <source>
        <dbReference type="EMBL" id="CAK5278659.1"/>
    </source>
</evidence>
<dbReference type="Proteomes" id="UP001295794">
    <property type="component" value="Unassembled WGS sequence"/>
</dbReference>